<name>A0A4S5BQW1_9BURK</name>
<keyword evidence="2" id="KW-0805">Transcription regulation</keyword>
<dbReference type="InterPro" id="IPR036390">
    <property type="entry name" value="WH_DNA-bd_sf"/>
</dbReference>
<evidence type="ECO:0000313" key="6">
    <source>
        <dbReference type="EMBL" id="THJ32218.1"/>
    </source>
</evidence>
<dbReference type="SUPFAM" id="SSF46785">
    <property type="entry name" value="Winged helix' DNA-binding domain"/>
    <property type="match status" value="1"/>
</dbReference>
<feature type="domain" description="HTH lysR-type" evidence="5">
    <location>
        <begin position="10"/>
        <end position="67"/>
    </location>
</feature>
<evidence type="ECO:0000256" key="3">
    <source>
        <dbReference type="ARBA" id="ARBA00023125"/>
    </source>
</evidence>
<dbReference type="RefSeq" id="WP_136406977.1">
    <property type="nucleotide sequence ID" value="NZ_SSWX01000016.1"/>
</dbReference>
<dbReference type="GO" id="GO:0003677">
    <property type="term" value="F:DNA binding"/>
    <property type="evidence" value="ECO:0007669"/>
    <property type="project" value="UniProtKB-KW"/>
</dbReference>
<evidence type="ECO:0000313" key="7">
    <source>
        <dbReference type="Proteomes" id="UP000306236"/>
    </source>
</evidence>
<dbReference type="OrthoDB" id="8679465at2"/>
<evidence type="ECO:0000256" key="4">
    <source>
        <dbReference type="ARBA" id="ARBA00023163"/>
    </source>
</evidence>
<dbReference type="Gene3D" id="1.10.10.10">
    <property type="entry name" value="Winged helix-like DNA-binding domain superfamily/Winged helix DNA-binding domain"/>
    <property type="match status" value="1"/>
</dbReference>
<dbReference type="SUPFAM" id="SSF53850">
    <property type="entry name" value="Periplasmic binding protein-like II"/>
    <property type="match status" value="1"/>
</dbReference>
<dbReference type="InterPro" id="IPR050950">
    <property type="entry name" value="HTH-type_LysR_regulators"/>
</dbReference>
<dbReference type="InterPro" id="IPR000847">
    <property type="entry name" value="LysR_HTH_N"/>
</dbReference>
<reference evidence="6 7" key="1">
    <citation type="submission" date="2019-04" db="EMBL/GenBank/DDBJ databases">
        <title>Lampropedia sp YIM MLB12 draf genome.</title>
        <authorList>
            <person name="Wang Y.-X."/>
        </authorList>
    </citation>
    <scope>NUCLEOTIDE SEQUENCE [LARGE SCALE GENOMIC DNA]</scope>
    <source>
        <strain evidence="6 7">YIM MLB12</strain>
    </source>
</reference>
<sequence>MSDFISPLRFTLRQLQYFDAVARTGQISLAATEMHVTQSTVTSAIAELERALDAPLLERHRSGVVLTYAGHLFLQQAQTVLAAAHDAARQPFKALQELEGEVRVAASYTVLGYFLVPLIAKFQKNYPKVQVIPVELDRQQIEQAVLANEVEMAVVITSNLQERKRFHEIGLVQSPRQLWVAQGHPLEGQTQVSLEQVAQYPYILISIDEGEVNAVRYWQAAGINPSTFIKTSSMEAVREMVALNFGVTILSNMVYRPWSLEGKRIHAIRLPASVPPMEVGLITSKEHALSSVAERFAAYLSMSAKQMS</sequence>
<dbReference type="PANTHER" id="PTHR30419">
    <property type="entry name" value="HTH-TYPE TRANSCRIPTIONAL REGULATOR YBHD"/>
    <property type="match status" value="1"/>
</dbReference>
<comment type="similarity">
    <text evidence="1">Belongs to the LysR transcriptional regulatory family.</text>
</comment>
<organism evidence="6 7">
    <name type="scientific">Lampropedia aestuarii</name>
    <dbReference type="NCBI Taxonomy" id="2562762"/>
    <lineage>
        <taxon>Bacteria</taxon>
        <taxon>Pseudomonadati</taxon>
        <taxon>Pseudomonadota</taxon>
        <taxon>Betaproteobacteria</taxon>
        <taxon>Burkholderiales</taxon>
        <taxon>Comamonadaceae</taxon>
        <taxon>Lampropedia</taxon>
    </lineage>
</organism>
<dbReference type="InterPro" id="IPR036388">
    <property type="entry name" value="WH-like_DNA-bd_sf"/>
</dbReference>
<dbReference type="FunFam" id="1.10.10.10:FF:000001">
    <property type="entry name" value="LysR family transcriptional regulator"/>
    <property type="match status" value="1"/>
</dbReference>
<comment type="caution">
    <text evidence="6">The sequence shown here is derived from an EMBL/GenBank/DDBJ whole genome shotgun (WGS) entry which is preliminary data.</text>
</comment>
<keyword evidence="4" id="KW-0804">Transcription</keyword>
<dbReference type="PROSITE" id="PS50931">
    <property type="entry name" value="HTH_LYSR"/>
    <property type="match status" value="1"/>
</dbReference>
<accession>A0A4S5BQW1</accession>
<gene>
    <name evidence="6" type="ORF">E8K88_12330</name>
</gene>
<proteinExistence type="inferred from homology"/>
<protein>
    <submittedName>
        <fullName evidence="6">LysR family transcriptional regulator</fullName>
    </submittedName>
</protein>
<evidence type="ECO:0000259" key="5">
    <source>
        <dbReference type="PROSITE" id="PS50931"/>
    </source>
</evidence>
<evidence type="ECO:0000256" key="1">
    <source>
        <dbReference type="ARBA" id="ARBA00009437"/>
    </source>
</evidence>
<dbReference type="Pfam" id="PF03466">
    <property type="entry name" value="LysR_substrate"/>
    <property type="match status" value="1"/>
</dbReference>
<dbReference type="EMBL" id="SSWX01000016">
    <property type="protein sequence ID" value="THJ32218.1"/>
    <property type="molecule type" value="Genomic_DNA"/>
</dbReference>
<dbReference type="Proteomes" id="UP000306236">
    <property type="component" value="Unassembled WGS sequence"/>
</dbReference>
<evidence type="ECO:0000256" key="2">
    <source>
        <dbReference type="ARBA" id="ARBA00023015"/>
    </source>
</evidence>
<dbReference type="InterPro" id="IPR005119">
    <property type="entry name" value="LysR_subst-bd"/>
</dbReference>
<dbReference type="Gene3D" id="3.40.190.10">
    <property type="entry name" value="Periplasmic binding protein-like II"/>
    <property type="match status" value="2"/>
</dbReference>
<dbReference type="AlphaFoldDB" id="A0A4S5BQW1"/>
<dbReference type="GO" id="GO:0005829">
    <property type="term" value="C:cytosol"/>
    <property type="evidence" value="ECO:0007669"/>
    <property type="project" value="TreeGrafter"/>
</dbReference>
<dbReference type="Pfam" id="PF00126">
    <property type="entry name" value="HTH_1"/>
    <property type="match status" value="1"/>
</dbReference>
<dbReference type="GO" id="GO:0003700">
    <property type="term" value="F:DNA-binding transcription factor activity"/>
    <property type="evidence" value="ECO:0007669"/>
    <property type="project" value="InterPro"/>
</dbReference>
<keyword evidence="7" id="KW-1185">Reference proteome</keyword>
<keyword evidence="3" id="KW-0238">DNA-binding</keyword>